<dbReference type="AlphaFoldDB" id="A0AAD3DP08"/>
<evidence type="ECO:0000256" key="1">
    <source>
        <dbReference type="SAM" id="MobiDB-lite"/>
    </source>
</evidence>
<comment type="caution">
    <text evidence="3">The sequence shown here is derived from an EMBL/GenBank/DDBJ whole genome shotgun (WGS) entry which is preliminary data.</text>
</comment>
<feature type="region of interest" description="Disordered" evidence="1">
    <location>
        <begin position="326"/>
        <end position="375"/>
    </location>
</feature>
<feature type="compositionally biased region" description="Low complexity" evidence="1">
    <location>
        <begin position="451"/>
        <end position="460"/>
    </location>
</feature>
<evidence type="ECO:0000313" key="4">
    <source>
        <dbReference type="Proteomes" id="UP001054857"/>
    </source>
</evidence>
<feature type="transmembrane region" description="Helical" evidence="2">
    <location>
        <begin position="101"/>
        <end position="121"/>
    </location>
</feature>
<keyword evidence="2" id="KW-0812">Transmembrane</keyword>
<feature type="transmembrane region" description="Helical" evidence="2">
    <location>
        <begin position="133"/>
        <end position="154"/>
    </location>
</feature>
<keyword evidence="4" id="KW-1185">Reference proteome</keyword>
<evidence type="ECO:0000256" key="2">
    <source>
        <dbReference type="SAM" id="Phobius"/>
    </source>
</evidence>
<keyword evidence="2" id="KW-0472">Membrane</keyword>
<feature type="region of interest" description="Disordered" evidence="1">
    <location>
        <begin position="451"/>
        <end position="483"/>
    </location>
</feature>
<keyword evidence="2" id="KW-1133">Transmembrane helix</keyword>
<evidence type="ECO:0000313" key="3">
    <source>
        <dbReference type="EMBL" id="GFR43336.1"/>
    </source>
</evidence>
<gene>
    <name evidence="3" type="ORF">Agub_g4406</name>
</gene>
<feature type="compositionally biased region" description="Gly residues" evidence="1">
    <location>
        <begin position="461"/>
        <end position="476"/>
    </location>
</feature>
<organism evidence="3 4">
    <name type="scientific">Astrephomene gubernaculifera</name>
    <dbReference type="NCBI Taxonomy" id="47775"/>
    <lineage>
        <taxon>Eukaryota</taxon>
        <taxon>Viridiplantae</taxon>
        <taxon>Chlorophyta</taxon>
        <taxon>core chlorophytes</taxon>
        <taxon>Chlorophyceae</taxon>
        <taxon>CS clade</taxon>
        <taxon>Chlamydomonadales</taxon>
        <taxon>Astrephomenaceae</taxon>
        <taxon>Astrephomene</taxon>
    </lineage>
</organism>
<feature type="compositionally biased region" description="Low complexity" evidence="1">
    <location>
        <begin position="330"/>
        <end position="357"/>
    </location>
</feature>
<accession>A0AAD3DP08</accession>
<feature type="transmembrane region" description="Helical" evidence="2">
    <location>
        <begin position="403"/>
        <end position="422"/>
    </location>
</feature>
<name>A0AAD3DP08_9CHLO</name>
<feature type="transmembrane region" description="Helical" evidence="2">
    <location>
        <begin position="428"/>
        <end position="446"/>
    </location>
</feature>
<reference evidence="3 4" key="1">
    <citation type="journal article" date="2021" name="Sci. Rep.">
        <title>Genome sequencing of the multicellular alga Astrephomene provides insights into convergent evolution of germ-soma differentiation.</title>
        <authorList>
            <person name="Yamashita S."/>
            <person name="Yamamoto K."/>
            <person name="Matsuzaki R."/>
            <person name="Suzuki S."/>
            <person name="Yamaguchi H."/>
            <person name="Hirooka S."/>
            <person name="Minakuchi Y."/>
            <person name="Miyagishima S."/>
            <person name="Kawachi M."/>
            <person name="Toyoda A."/>
            <person name="Nozaki H."/>
        </authorList>
    </citation>
    <scope>NUCLEOTIDE SEQUENCE [LARGE SCALE GENOMIC DNA]</scope>
    <source>
        <strain evidence="3 4">NIES-4017</strain>
    </source>
</reference>
<proteinExistence type="predicted"/>
<protein>
    <submittedName>
        <fullName evidence="3">Uncharacterized protein</fullName>
    </submittedName>
</protein>
<dbReference type="EMBL" id="BMAR01000005">
    <property type="protein sequence ID" value="GFR43336.1"/>
    <property type="molecule type" value="Genomic_DNA"/>
</dbReference>
<sequence>MALKGTTPRTSRLPTLRFKKQSVTLGAGRKGFRRPITVRNTAEEAAQADTALPIPRYDPSLPFQTATQRLQELLETVSWESEEDLLRHEVANQVPEVKLTVFTNLGSLLTLTALVTSWITGEDPLGGFAMSDASLSAIAAGAGYAVPLVLCSVISRLRPVRHSFPVLDDLHDSQQELVRPFVEDLSSSQLLVLSTVLVVPALLLLLPALHGTLAVAGQVVAQDLLPQHPHGLALPAVLQGVLPEGWWQGGWPEGLHVSELSKRQVAALLSAVCSATCAARFVTRQLDASERQVAAIREALGSADRYFLHAAAERVAQRPELLDGHQSYRGQQGQGQQPWGGPVVTSFASSGSSSSGAMPVEEAEQEEEGGSCGLNRPLRQLGAEMAQAFKTVSILWLLTRRRAARLGTALAALNVAYCGLIWHTTRDLGAPVTAALLAVLAELLLIKHMPRGGSSRPAGRGSSGGSDGGRGNNGGEDGGDDGK</sequence>
<dbReference type="Proteomes" id="UP001054857">
    <property type="component" value="Unassembled WGS sequence"/>
</dbReference>